<dbReference type="SMART" id="SM00829">
    <property type="entry name" value="PKS_ER"/>
    <property type="match status" value="1"/>
</dbReference>
<dbReference type="InterPro" id="IPR051603">
    <property type="entry name" value="Zinc-ADH_QOR/CCCR"/>
</dbReference>
<dbReference type="AlphaFoldDB" id="A0AAN8A5P5"/>
<keyword evidence="1" id="KW-0521">NADP</keyword>
<sequence length="325" mass="34611">MGMMKAAVIYEAGGPEVLKIEERPIPKPEPGWVLIRIKAFGLNRSELFTRQGHSPGVPFPRILGIEATGLVEQAPGGEFQHGDVVATAMGGMGRAFDGGYAEYTCVPATQIQKLKTNLPWEILGGCGEMLQTAYGSLFNALQLKEGETLLVRGGTTSVGMAAAAIAKNHGCTIVSTTRSAKREELLKQHGTSIVVVDDGSVAEEVKRQTGGGVNKVLELIGTTTLLDSLQCVKPHGIVCMMGMVGNSWSLKEFSPMDSIPTSVCLTCYDGGEKAFMSTPLQELVDQIEAGTLSVSIGKTFKLDDIVEAHRTMEENRAGGKIVVLT</sequence>
<reference evidence="3" key="1">
    <citation type="submission" date="2023-08" db="EMBL/GenBank/DDBJ databases">
        <title>Black Yeasts Isolated from many extreme environments.</title>
        <authorList>
            <person name="Coleine C."/>
            <person name="Stajich J.E."/>
            <person name="Selbmann L."/>
        </authorList>
    </citation>
    <scope>NUCLEOTIDE SEQUENCE</scope>
    <source>
        <strain evidence="3">CCFEE 5810</strain>
    </source>
</reference>
<dbReference type="PANTHER" id="PTHR44154">
    <property type="entry name" value="QUINONE OXIDOREDUCTASE"/>
    <property type="match status" value="1"/>
</dbReference>
<dbReference type="SUPFAM" id="SSF50129">
    <property type="entry name" value="GroES-like"/>
    <property type="match status" value="1"/>
</dbReference>
<dbReference type="Proteomes" id="UP001310594">
    <property type="component" value="Unassembled WGS sequence"/>
</dbReference>
<dbReference type="CDD" id="cd08243">
    <property type="entry name" value="quinone_oxidoreductase_like_1"/>
    <property type="match status" value="1"/>
</dbReference>
<dbReference type="Pfam" id="PF13602">
    <property type="entry name" value="ADH_zinc_N_2"/>
    <property type="match status" value="1"/>
</dbReference>
<dbReference type="InterPro" id="IPR036291">
    <property type="entry name" value="NAD(P)-bd_dom_sf"/>
</dbReference>
<comment type="caution">
    <text evidence="3">The sequence shown here is derived from an EMBL/GenBank/DDBJ whole genome shotgun (WGS) entry which is preliminary data.</text>
</comment>
<dbReference type="Pfam" id="PF08240">
    <property type="entry name" value="ADH_N"/>
    <property type="match status" value="1"/>
</dbReference>
<dbReference type="InterPro" id="IPR020843">
    <property type="entry name" value="ER"/>
</dbReference>
<dbReference type="PANTHER" id="PTHR44154:SF1">
    <property type="entry name" value="QUINONE OXIDOREDUCTASE"/>
    <property type="match status" value="1"/>
</dbReference>
<proteinExistence type="predicted"/>
<evidence type="ECO:0000256" key="1">
    <source>
        <dbReference type="ARBA" id="ARBA00022857"/>
    </source>
</evidence>
<dbReference type="InterPro" id="IPR011032">
    <property type="entry name" value="GroES-like_sf"/>
</dbReference>
<dbReference type="Gene3D" id="3.40.50.720">
    <property type="entry name" value="NAD(P)-binding Rossmann-like Domain"/>
    <property type="match status" value="1"/>
</dbReference>
<gene>
    <name evidence="3" type="ORF">LTR97_001120</name>
</gene>
<feature type="domain" description="Enoyl reductase (ER)" evidence="2">
    <location>
        <begin position="13"/>
        <end position="323"/>
    </location>
</feature>
<organism evidence="3 4">
    <name type="scientific">Elasticomyces elasticus</name>
    <dbReference type="NCBI Taxonomy" id="574655"/>
    <lineage>
        <taxon>Eukaryota</taxon>
        <taxon>Fungi</taxon>
        <taxon>Dikarya</taxon>
        <taxon>Ascomycota</taxon>
        <taxon>Pezizomycotina</taxon>
        <taxon>Dothideomycetes</taxon>
        <taxon>Dothideomycetidae</taxon>
        <taxon>Mycosphaerellales</taxon>
        <taxon>Teratosphaeriaceae</taxon>
        <taxon>Elasticomyces</taxon>
    </lineage>
</organism>
<dbReference type="Gene3D" id="3.90.180.10">
    <property type="entry name" value="Medium-chain alcohol dehydrogenases, catalytic domain"/>
    <property type="match status" value="1"/>
</dbReference>
<protein>
    <recommendedName>
        <fullName evidence="2">Enoyl reductase (ER) domain-containing protein</fullName>
    </recommendedName>
</protein>
<dbReference type="SUPFAM" id="SSF51735">
    <property type="entry name" value="NAD(P)-binding Rossmann-fold domains"/>
    <property type="match status" value="1"/>
</dbReference>
<dbReference type="InterPro" id="IPR013154">
    <property type="entry name" value="ADH-like_N"/>
</dbReference>
<name>A0AAN8A5P5_9PEZI</name>
<evidence type="ECO:0000259" key="2">
    <source>
        <dbReference type="SMART" id="SM00829"/>
    </source>
</evidence>
<dbReference type="EMBL" id="JAVRQU010000002">
    <property type="protein sequence ID" value="KAK5706134.1"/>
    <property type="molecule type" value="Genomic_DNA"/>
</dbReference>
<dbReference type="GO" id="GO:0016491">
    <property type="term" value="F:oxidoreductase activity"/>
    <property type="evidence" value="ECO:0007669"/>
    <property type="project" value="InterPro"/>
</dbReference>
<evidence type="ECO:0000313" key="3">
    <source>
        <dbReference type="EMBL" id="KAK5706134.1"/>
    </source>
</evidence>
<accession>A0AAN8A5P5</accession>
<evidence type="ECO:0000313" key="4">
    <source>
        <dbReference type="Proteomes" id="UP001310594"/>
    </source>
</evidence>